<comment type="caution">
    <text evidence="2">The sequence shown here is derived from an EMBL/GenBank/DDBJ whole genome shotgun (WGS) entry which is preliminary data.</text>
</comment>
<keyword evidence="3" id="KW-1185">Reference proteome</keyword>
<organism evidence="2 3">
    <name type="scientific">Oceanobacillus longus</name>
    <dbReference type="NCBI Taxonomy" id="930120"/>
    <lineage>
        <taxon>Bacteria</taxon>
        <taxon>Bacillati</taxon>
        <taxon>Bacillota</taxon>
        <taxon>Bacilli</taxon>
        <taxon>Bacillales</taxon>
        <taxon>Bacillaceae</taxon>
        <taxon>Oceanobacillus</taxon>
    </lineage>
</organism>
<dbReference type="EMBL" id="JBHSAO010000010">
    <property type="protein sequence ID" value="MFC4024784.1"/>
    <property type="molecule type" value="Genomic_DNA"/>
</dbReference>
<name>A0ABV8GY73_9BACI</name>
<dbReference type="Pfam" id="PF00583">
    <property type="entry name" value="Acetyltransf_1"/>
    <property type="match status" value="1"/>
</dbReference>
<proteinExistence type="predicted"/>
<feature type="domain" description="N-acetyltransferase" evidence="1">
    <location>
        <begin position="1"/>
        <end position="165"/>
    </location>
</feature>
<dbReference type="InterPro" id="IPR016181">
    <property type="entry name" value="Acyl_CoA_acyltransferase"/>
</dbReference>
<protein>
    <submittedName>
        <fullName evidence="2">GNAT family N-acetyltransferase</fullName>
        <ecNumber evidence="2">2.3.-.-</ecNumber>
    </submittedName>
</protein>
<dbReference type="InterPro" id="IPR000182">
    <property type="entry name" value="GNAT_dom"/>
</dbReference>
<keyword evidence="2" id="KW-0012">Acyltransferase</keyword>
<reference evidence="3" key="1">
    <citation type="journal article" date="2019" name="Int. J. Syst. Evol. Microbiol.">
        <title>The Global Catalogue of Microorganisms (GCM) 10K type strain sequencing project: providing services to taxonomists for standard genome sequencing and annotation.</title>
        <authorList>
            <consortium name="The Broad Institute Genomics Platform"/>
            <consortium name="The Broad Institute Genome Sequencing Center for Infectious Disease"/>
            <person name="Wu L."/>
            <person name="Ma J."/>
        </authorList>
    </citation>
    <scope>NUCLEOTIDE SEQUENCE [LARGE SCALE GENOMIC DNA]</scope>
    <source>
        <strain evidence="3">IBRC-M 10703</strain>
    </source>
</reference>
<dbReference type="CDD" id="cd04301">
    <property type="entry name" value="NAT_SF"/>
    <property type="match status" value="1"/>
</dbReference>
<dbReference type="InterPro" id="IPR017255">
    <property type="entry name" value="AcTrfase_GNAT_prd"/>
</dbReference>
<evidence type="ECO:0000313" key="3">
    <source>
        <dbReference type="Proteomes" id="UP001595772"/>
    </source>
</evidence>
<accession>A0ABV8GY73</accession>
<keyword evidence="2" id="KW-0808">Transferase</keyword>
<dbReference type="PANTHER" id="PTHR43415:SF3">
    <property type="entry name" value="GNAT-FAMILY ACETYLTRANSFERASE"/>
    <property type="match status" value="1"/>
</dbReference>
<sequence>MIRQVILEDAEELASLVEQVETESPYMLYEAGEREVSAEKQSEMIKGLSKSHNSTIFIVEKDERLVGYLFVIGGNTKRNKHSAYIVAGIRNEYQGRGIGTALFEELERWASKQKVHRLELTVIKENRAAVKLYERSGFRIEGIKRNSLFIKGRFVDEYYMSKLLEG</sequence>
<dbReference type="Proteomes" id="UP001595772">
    <property type="component" value="Unassembled WGS sequence"/>
</dbReference>
<dbReference type="PANTHER" id="PTHR43415">
    <property type="entry name" value="SPERMIDINE N(1)-ACETYLTRANSFERASE"/>
    <property type="match status" value="1"/>
</dbReference>
<evidence type="ECO:0000313" key="2">
    <source>
        <dbReference type="EMBL" id="MFC4024784.1"/>
    </source>
</evidence>
<gene>
    <name evidence="2" type="ORF">ACFOUV_13355</name>
</gene>
<dbReference type="GO" id="GO:0016746">
    <property type="term" value="F:acyltransferase activity"/>
    <property type="evidence" value="ECO:0007669"/>
    <property type="project" value="UniProtKB-KW"/>
</dbReference>
<dbReference type="RefSeq" id="WP_379497285.1">
    <property type="nucleotide sequence ID" value="NZ_JBHSAO010000010.1"/>
</dbReference>
<dbReference type="PROSITE" id="PS51186">
    <property type="entry name" value="GNAT"/>
    <property type="match status" value="1"/>
</dbReference>
<dbReference type="Gene3D" id="3.40.630.30">
    <property type="match status" value="1"/>
</dbReference>
<dbReference type="EC" id="2.3.-.-" evidence="2"/>
<dbReference type="SUPFAM" id="SSF55729">
    <property type="entry name" value="Acyl-CoA N-acyltransferases (Nat)"/>
    <property type="match status" value="1"/>
</dbReference>
<dbReference type="PIRSF" id="PIRSF037663">
    <property type="entry name" value="Acetyltransf_GNAT_prd"/>
    <property type="match status" value="1"/>
</dbReference>
<evidence type="ECO:0000259" key="1">
    <source>
        <dbReference type="PROSITE" id="PS51186"/>
    </source>
</evidence>